<reference evidence="2" key="1">
    <citation type="submission" date="2021-04" db="EMBL/GenBank/DDBJ databases">
        <title>Genomics, taxonomy and metabolism of representatives of sulfur bacteria of the genus Thiothrix: Thiothrix fructosivorans QT, Thiothrix unzii A1T and three new species, Thiothrix subterranea sp. nov., Thiothrix litoralis sp. nov. and 'Candidatus Thiothrix anitrata' sp. nov.</title>
        <authorList>
            <person name="Ravin N.V."/>
            <person name="Smolyakov D."/>
            <person name="Rudenko T.S."/>
            <person name="Mardanov A.V."/>
            <person name="Beletsky A.V."/>
            <person name="Markov N.D."/>
            <person name="Fomenkov A.I."/>
            <person name="Roberts R.J."/>
            <person name="Karnachuk O.V."/>
            <person name="Novikov A."/>
            <person name="Grabovich M.Y."/>
        </authorList>
    </citation>
    <scope>NUCLEOTIDE SEQUENCE</scope>
    <source>
        <strain evidence="2">A1</strain>
    </source>
</reference>
<dbReference type="KEGG" id="tun:J9260_12495"/>
<evidence type="ECO:0000313" key="2">
    <source>
        <dbReference type="EMBL" id="QTR52531.1"/>
    </source>
</evidence>
<evidence type="ECO:0000256" key="1">
    <source>
        <dbReference type="SAM" id="Phobius"/>
    </source>
</evidence>
<keyword evidence="1" id="KW-1133">Transmembrane helix</keyword>
<protein>
    <submittedName>
        <fullName evidence="2">TM2 domain-containing protein</fullName>
    </submittedName>
</protein>
<name>A0A975F7P4_9GAMM</name>
<feature type="transmembrane region" description="Helical" evidence="1">
    <location>
        <begin position="62"/>
        <end position="81"/>
    </location>
</feature>
<dbReference type="RefSeq" id="WP_210218076.1">
    <property type="nucleotide sequence ID" value="NZ_CP072793.1"/>
</dbReference>
<evidence type="ECO:0000313" key="3">
    <source>
        <dbReference type="Proteomes" id="UP000672009"/>
    </source>
</evidence>
<feature type="transmembrane region" description="Helical" evidence="1">
    <location>
        <begin position="40"/>
        <end position="56"/>
    </location>
</feature>
<sequence>MTVEEQLNKLVPGFSRIMSKMDDDAKQFAINQFARKSKHTFPALLLWIIGFHYAYYGKWGMQALFIFTAGGMFIWWLVDLFRLSGITARWNEATALEIAQQTRNLHAL</sequence>
<keyword evidence="3" id="KW-1185">Reference proteome</keyword>
<dbReference type="AlphaFoldDB" id="A0A975F7P4"/>
<gene>
    <name evidence="2" type="ORF">J9260_12495</name>
</gene>
<dbReference type="Proteomes" id="UP000672009">
    <property type="component" value="Chromosome"/>
</dbReference>
<keyword evidence="1" id="KW-0812">Transmembrane</keyword>
<organism evidence="2 3">
    <name type="scientific">Thiothrix unzii</name>
    <dbReference type="NCBI Taxonomy" id="111769"/>
    <lineage>
        <taxon>Bacteria</taxon>
        <taxon>Pseudomonadati</taxon>
        <taxon>Pseudomonadota</taxon>
        <taxon>Gammaproteobacteria</taxon>
        <taxon>Thiotrichales</taxon>
        <taxon>Thiotrichaceae</taxon>
        <taxon>Thiothrix</taxon>
    </lineage>
</organism>
<keyword evidence="1" id="KW-0472">Membrane</keyword>
<dbReference type="EMBL" id="CP072793">
    <property type="protein sequence ID" value="QTR52531.1"/>
    <property type="molecule type" value="Genomic_DNA"/>
</dbReference>
<accession>A0A975F7P4</accession>
<proteinExistence type="predicted"/>